<evidence type="ECO:0000256" key="2">
    <source>
        <dbReference type="ARBA" id="ARBA00022676"/>
    </source>
</evidence>
<dbReference type="Proteomes" id="UP000663869">
    <property type="component" value="Unassembled WGS sequence"/>
</dbReference>
<dbReference type="Gene3D" id="3.90.176.10">
    <property type="entry name" value="Toxin ADP-ribosyltransferase, Chain A, domain 1"/>
    <property type="match status" value="1"/>
</dbReference>
<organism evidence="10 12">
    <name type="scientific">Rotaria socialis</name>
    <dbReference type="NCBI Taxonomy" id="392032"/>
    <lineage>
        <taxon>Eukaryota</taxon>
        <taxon>Metazoa</taxon>
        <taxon>Spiralia</taxon>
        <taxon>Gnathifera</taxon>
        <taxon>Rotifera</taxon>
        <taxon>Eurotatoria</taxon>
        <taxon>Bdelloidea</taxon>
        <taxon>Philodinida</taxon>
        <taxon>Philodinidae</taxon>
        <taxon>Rotaria</taxon>
    </lineage>
</organism>
<protein>
    <recommendedName>
        <fullName evidence="9">NAD(P)(+)--arginine ADP-ribosyltransferase</fullName>
        <ecNumber evidence="9">2.4.2.31</ecNumber>
    </recommendedName>
    <alternativeName>
        <fullName evidence="9">Mono(ADP-ribosyl)transferase</fullName>
    </alternativeName>
</protein>
<dbReference type="EMBL" id="CAJNYU010003635">
    <property type="protein sequence ID" value="CAF3689126.1"/>
    <property type="molecule type" value="Genomic_DNA"/>
</dbReference>
<feature type="repeat" description="TPR" evidence="8">
    <location>
        <begin position="519"/>
        <end position="552"/>
    </location>
</feature>
<dbReference type="InterPro" id="IPR000768">
    <property type="entry name" value="ART"/>
</dbReference>
<dbReference type="EMBL" id="CAJOBQ010001051">
    <property type="protein sequence ID" value="CAF4449281.1"/>
    <property type="molecule type" value="Genomic_DNA"/>
</dbReference>
<evidence type="ECO:0000256" key="6">
    <source>
        <dbReference type="ARBA" id="ARBA00022803"/>
    </source>
</evidence>
<dbReference type="GO" id="GO:0016779">
    <property type="term" value="F:nucleotidyltransferase activity"/>
    <property type="evidence" value="ECO:0007669"/>
    <property type="project" value="UniProtKB-KW"/>
</dbReference>
<evidence type="ECO:0000256" key="1">
    <source>
        <dbReference type="ARBA" id="ARBA00009558"/>
    </source>
</evidence>
<evidence type="ECO:0000256" key="3">
    <source>
        <dbReference type="ARBA" id="ARBA00022679"/>
    </source>
</evidence>
<dbReference type="SUPFAM" id="SSF56399">
    <property type="entry name" value="ADP-ribosylation"/>
    <property type="match status" value="1"/>
</dbReference>
<dbReference type="EC" id="2.4.2.31" evidence="9"/>
<evidence type="ECO:0000313" key="10">
    <source>
        <dbReference type="EMBL" id="CAF3689126.1"/>
    </source>
</evidence>
<keyword evidence="2 9" id="KW-0328">Glycosyltransferase</keyword>
<feature type="repeat" description="TPR" evidence="8">
    <location>
        <begin position="645"/>
        <end position="678"/>
    </location>
</feature>
<dbReference type="InterPro" id="IPR019734">
    <property type="entry name" value="TPR_rpt"/>
</dbReference>
<dbReference type="PANTHER" id="PTHR45641">
    <property type="entry name" value="TETRATRICOPEPTIDE REPEAT PROTEIN (AFU_ORTHOLOGUE AFUA_6G03870)"/>
    <property type="match status" value="1"/>
</dbReference>
<reference evidence="10" key="1">
    <citation type="submission" date="2021-02" db="EMBL/GenBank/DDBJ databases">
        <authorList>
            <person name="Nowell W R."/>
        </authorList>
    </citation>
    <scope>NUCLEOTIDE SEQUENCE</scope>
</reference>
<dbReference type="PROSITE" id="PS50005">
    <property type="entry name" value="TPR"/>
    <property type="match status" value="5"/>
</dbReference>
<keyword evidence="3 9" id="KW-0808">Transferase</keyword>
<feature type="repeat" description="TPR" evidence="8">
    <location>
        <begin position="477"/>
        <end position="510"/>
    </location>
</feature>
<keyword evidence="6 8" id="KW-0802">TPR repeat</keyword>
<evidence type="ECO:0000256" key="7">
    <source>
        <dbReference type="ARBA" id="ARBA00047597"/>
    </source>
</evidence>
<dbReference type="Pfam" id="PF13424">
    <property type="entry name" value="TPR_12"/>
    <property type="match status" value="3"/>
</dbReference>
<dbReference type="SUPFAM" id="SSF48452">
    <property type="entry name" value="TPR-like"/>
    <property type="match status" value="1"/>
</dbReference>
<accession>A0A818TUD4</accession>
<comment type="similarity">
    <text evidence="1 9">Belongs to the Arg-specific ADP-ribosyltransferase family.</text>
</comment>
<evidence type="ECO:0000313" key="12">
    <source>
        <dbReference type="Proteomes" id="UP000663869"/>
    </source>
</evidence>
<keyword evidence="9" id="KW-0521">NADP</keyword>
<dbReference type="SMART" id="SM00028">
    <property type="entry name" value="TPR"/>
    <property type="match status" value="6"/>
</dbReference>
<feature type="repeat" description="TPR" evidence="8">
    <location>
        <begin position="561"/>
        <end position="594"/>
    </location>
</feature>
<dbReference type="Pfam" id="PF01129">
    <property type="entry name" value="ART"/>
    <property type="match status" value="1"/>
</dbReference>
<evidence type="ECO:0000313" key="11">
    <source>
        <dbReference type="EMBL" id="CAF4449281.1"/>
    </source>
</evidence>
<dbReference type="Gene3D" id="1.25.40.10">
    <property type="entry name" value="Tetratricopeptide repeat domain"/>
    <property type="match status" value="2"/>
</dbReference>
<dbReference type="PROSITE" id="PS50293">
    <property type="entry name" value="TPR_REGION"/>
    <property type="match status" value="1"/>
</dbReference>
<comment type="catalytic activity">
    <reaction evidence="7 9">
        <text>L-arginyl-[protein] + NAD(+) = N(omega)-(ADP-D-ribosyl)-L-arginyl-[protein] + nicotinamide + H(+)</text>
        <dbReference type="Rhea" id="RHEA:19149"/>
        <dbReference type="Rhea" id="RHEA-COMP:10532"/>
        <dbReference type="Rhea" id="RHEA-COMP:15087"/>
        <dbReference type="ChEBI" id="CHEBI:15378"/>
        <dbReference type="ChEBI" id="CHEBI:17154"/>
        <dbReference type="ChEBI" id="CHEBI:29965"/>
        <dbReference type="ChEBI" id="CHEBI:57540"/>
        <dbReference type="ChEBI" id="CHEBI:142554"/>
        <dbReference type="EC" id="2.4.2.31"/>
    </reaction>
</comment>
<dbReference type="PANTHER" id="PTHR45641:SF19">
    <property type="entry name" value="NEPHROCYSTIN-3"/>
    <property type="match status" value="1"/>
</dbReference>
<keyword evidence="9" id="KW-0520">NAD</keyword>
<gene>
    <name evidence="10" type="ORF">FME351_LOCUS26930</name>
    <name evidence="11" type="ORF">TSG867_LOCUS16860</name>
</gene>
<dbReference type="AlphaFoldDB" id="A0A818TUD4"/>
<feature type="repeat" description="TPR" evidence="8">
    <location>
        <begin position="603"/>
        <end position="636"/>
    </location>
</feature>
<comment type="caution">
    <text evidence="10">The sequence shown here is derived from an EMBL/GenBank/DDBJ whole genome shotgun (WGS) entry which is preliminary data.</text>
</comment>
<evidence type="ECO:0000256" key="4">
    <source>
        <dbReference type="ARBA" id="ARBA00022695"/>
    </source>
</evidence>
<keyword evidence="4" id="KW-0548">Nucleotidyltransferase</keyword>
<evidence type="ECO:0000256" key="9">
    <source>
        <dbReference type="RuleBase" id="RU361228"/>
    </source>
</evidence>
<dbReference type="InterPro" id="IPR011990">
    <property type="entry name" value="TPR-like_helical_dom_sf"/>
</dbReference>
<proteinExistence type="inferred from homology"/>
<keyword evidence="5" id="KW-0677">Repeat</keyword>
<name>A0A818TUD4_9BILA</name>
<evidence type="ECO:0000256" key="5">
    <source>
        <dbReference type="ARBA" id="ARBA00022737"/>
    </source>
</evidence>
<dbReference type="Proteomes" id="UP000663862">
    <property type="component" value="Unassembled WGS sequence"/>
</dbReference>
<sequence length="700" mass="80526">MERRQKQSSNYTLAAAAAAAAAATSISEKSTTRLKPPALAHDFVIQNFLLVWLDRHINDVKNADYLNTISKLKELADKVYKFHDADDFVSFISDNKREKICIITSAEMGEIIVPVIHNMKQISAIYILSGDQAQHHVWIDGWSKIKGIFTDIESICKALQQALQNLDQNSVTISFVSPSSDIRKQNLDHLDSSFIYTQILKEIILSIDFDQQHIDEFILYCRQLFAENPIELKNVNKLAHEYKEHLPIWWYTYHCFLYSMLNRALRTMQVNLIIGMGFFIQGLHNHIVALHQEQFIEHSQTKLLTVFRGQSLCQKDFDRLVQTQYGLISFNNFISTSTNRDVSLKFLRNIIETTDLMGIIFVIKIDTSISSTPFANIREISYFKREEEILFSMHSIFRIGDVKQLDKDRLWQVDLTLTNDDDRERNALIEQLRKETYPRKKGWNRLGMLLIKLGKFNKAEEVYDILIDQAITNQEKAHIYHQLGWTTDAQGKYADAIAFYTQAIEIKQVIFSPNDAGLAASYTGIGLAYDKMDDYLNALSSHQKAIEIYEQSSPSNNPHLATSYDNIGVVYSKIGDHSNALLFHQKALKIRQKILPNNHPDFADSYNNIGLLYDNMGDYASALTFHRKALEIYQKTLPSDHPNLGTSHNNIGLVYFKMNDHPNALSFYERALDIQLCSLSKNHPNIRSLRKNIELIKKKI</sequence>
<evidence type="ECO:0000256" key="8">
    <source>
        <dbReference type="PROSITE-ProRule" id="PRU00339"/>
    </source>
</evidence>
<dbReference type="GO" id="GO:0106274">
    <property type="term" value="F:NAD+-protein-arginine ADP-ribosyltransferase activity"/>
    <property type="evidence" value="ECO:0007669"/>
    <property type="project" value="UniProtKB-EC"/>
</dbReference>